<gene>
    <name evidence="1" type="ORF">EJD98_14060</name>
</gene>
<name>A0A4Z0HNA7_MYCPR</name>
<dbReference type="RefSeq" id="WP_135360849.1">
    <property type="nucleotide sequence ID" value="NZ_RWJZ01000008.1"/>
</dbReference>
<dbReference type="Proteomes" id="UP000297792">
    <property type="component" value="Unassembled WGS sequence"/>
</dbReference>
<sequence length="162" mass="18105">MTTSFKALLERQIAIETTPSVVWEIIRDIRRMAQWSPQVISVKLREPDDDIRLGSTFTNLNHQGELEWVTHGELVRYEPEKEIAFRIAENYAIWSFSISADGAGATVLTQRRETPDGISQLSLDLTESHLGGQRAFTELLEAGMEQTLAAIKACAESGTATR</sequence>
<dbReference type="AlphaFoldDB" id="A0A4Z0HNA7"/>
<reference evidence="1 2" key="1">
    <citation type="submission" date="2018-12" db="EMBL/GenBank/DDBJ databases">
        <title>Draft genome sequences of Mycolicibacterium peregrinum isolated from a pig with lymphadenitis and from soil on the same Japanese pig farm.</title>
        <authorList>
            <person name="Komatsu T."/>
            <person name="Ohya K."/>
            <person name="Sawai K."/>
            <person name="Odoi J.O."/>
            <person name="Otsu K."/>
            <person name="Ota A."/>
            <person name="Ito T."/>
            <person name="Kawai M."/>
            <person name="Maruyama F."/>
        </authorList>
    </citation>
    <scope>NUCLEOTIDE SEQUENCE [LARGE SCALE GENOMIC DNA]</scope>
    <source>
        <strain evidence="1 2">138</strain>
    </source>
</reference>
<dbReference type="Gene3D" id="3.30.530.20">
    <property type="match status" value="1"/>
</dbReference>
<keyword evidence="2" id="KW-1185">Reference proteome</keyword>
<proteinExistence type="predicted"/>
<dbReference type="InterPro" id="IPR023393">
    <property type="entry name" value="START-like_dom_sf"/>
</dbReference>
<dbReference type="EMBL" id="RWKA01000006">
    <property type="protein sequence ID" value="TGB42940.1"/>
    <property type="molecule type" value="Genomic_DNA"/>
</dbReference>
<evidence type="ECO:0000313" key="1">
    <source>
        <dbReference type="EMBL" id="TGB42940.1"/>
    </source>
</evidence>
<dbReference type="Pfam" id="PF10604">
    <property type="entry name" value="Polyketide_cyc2"/>
    <property type="match status" value="1"/>
</dbReference>
<dbReference type="CDD" id="cd07812">
    <property type="entry name" value="SRPBCC"/>
    <property type="match status" value="1"/>
</dbReference>
<organism evidence="1 2">
    <name type="scientific">Mycolicibacterium peregrinum</name>
    <name type="common">Mycobacterium peregrinum</name>
    <dbReference type="NCBI Taxonomy" id="43304"/>
    <lineage>
        <taxon>Bacteria</taxon>
        <taxon>Bacillati</taxon>
        <taxon>Actinomycetota</taxon>
        <taxon>Actinomycetes</taxon>
        <taxon>Mycobacteriales</taxon>
        <taxon>Mycobacteriaceae</taxon>
        <taxon>Mycolicibacterium</taxon>
    </lineage>
</organism>
<dbReference type="InterPro" id="IPR019587">
    <property type="entry name" value="Polyketide_cyclase/dehydratase"/>
</dbReference>
<protein>
    <submittedName>
        <fullName evidence="1">SRPBCC family protein</fullName>
    </submittedName>
</protein>
<evidence type="ECO:0000313" key="2">
    <source>
        <dbReference type="Proteomes" id="UP000297792"/>
    </source>
</evidence>
<accession>A0A4Z0HNA7</accession>
<dbReference type="SUPFAM" id="SSF55961">
    <property type="entry name" value="Bet v1-like"/>
    <property type="match status" value="1"/>
</dbReference>
<comment type="caution">
    <text evidence="1">The sequence shown here is derived from an EMBL/GenBank/DDBJ whole genome shotgun (WGS) entry which is preliminary data.</text>
</comment>